<dbReference type="RefSeq" id="WP_315949520.1">
    <property type="nucleotide sequence ID" value="NZ_JAWCUD010000001.1"/>
</dbReference>
<evidence type="ECO:0000256" key="1">
    <source>
        <dbReference type="SAM" id="MobiDB-lite"/>
    </source>
</evidence>
<keyword evidence="3" id="KW-1185">Reference proteome</keyword>
<name>A0ABU3R7B5_9BACL</name>
<evidence type="ECO:0000313" key="3">
    <source>
        <dbReference type="Proteomes" id="UP001260980"/>
    </source>
</evidence>
<accession>A0ABU3R7B5</accession>
<dbReference type="Proteomes" id="UP001260980">
    <property type="component" value="Unassembled WGS sequence"/>
</dbReference>
<dbReference type="InterPro" id="IPR006448">
    <property type="entry name" value="Phage_term_ssu_P27"/>
</dbReference>
<gene>
    <name evidence="2" type="ORF">RQP52_03585</name>
</gene>
<feature type="compositionally biased region" description="Basic and acidic residues" evidence="1">
    <location>
        <begin position="152"/>
        <end position="162"/>
    </location>
</feature>
<comment type="caution">
    <text evidence="2">The sequence shown here is derived from an EMBL/GenBank/DDBJ whole genome shotgun (WGS) entry which is preliminary data.</text>
</comment>
<proteinExistence type="predicted"/>
<reference evidence="2 3" key="1">
    <citation type="submission" date="2023-10" db="EMBL/GenBank/DDBJ databases">
        <title>Paenibacillus strain PFR10 Genome sequencing and assembly.</title>
        <authorList>
            <person name="Kim I."/>
        </authorList>
    </citation>
    <scope>NUCLEOTIDE SEQUENCE [LARGE SCALE GENOMIC DNA]</scope>
    <source>
        <strain evidence="2 3">PFR10</strain>
    </source>
</reference>
<feature type="region of interest" description="Disordered" evidence="1">
    <location>
        <begin position="144"/>
        <end position="168"/>
    </location>
</feature>
<dbReference type="EMBL" id="JAWCUD010000001">
    <property type="protein sequence ID" value="MDU0200155.1"/>
    <property type="molecule type" value="Genomic_DNA"/>
</dbReference>
<sequence>MVRPKKPIDVLIADGKKHLTKAEINKRRREEAAVKADAGMVVCPDWLTDRIARNIFHAAAKELKKIELLANLDVTTLAQYAESMAKYRQVTKELKGQPLLVDKPTAYGNVKIHNPLITLQLKLSEETRKYGDKLGFTVGARLKLSATPNGKDPPKPANKFDEFGDEDA</sequence>
<protein>
    <submittedName>
        <fullName evidence="2">Phage terminase small subunit P27 family</fullName>
    </submittedName>
</protein>
<evidence type="ECO:0000313" key="2">
    <source>
        <dbReference type="EMBL" id="MDU0200155.1"/>
    </source>
</evidence>
<organism evidence="2 3">
    <name type="scientific">Paenibacillus violae</name>
    <dbReference type="NCBI Taxonomy" id="3077234"/>
    <lineage>
        <taxon>Bacteria</taxon>
        <taxon>Bacillati</taxon>
        <taxon>Bacillota</taxon>
        <taxon>Bacilli</taxon>
        <taxon>Bacillales</taxon>
        <taxon>Paenibacillaceae</taxon>
        <taxon>Paenibacillus</taxon>
    </lineage>
</organism>
<dbReference type="NCBIfam" id="TIGR01558">
    <property type="entry name" value="sm_term_P27"/>
    <property type="match status" value="1"/>
</dbReference>
<dbReference type="Pfam" id="PF05119">
    <property type="entry name" value="Terminase_4"/>
    <property type="match status" value="1"/>
</dbReference>